<reference evidence="2" key="1">
    <citation type="submission" date="2021-01" db="EMBL/GenBank/DDBJ databases">
        <authorList>
            <person name="Corre E."/>
            <person name="Pelletier E."/>
            <person name="Niang G."/>
            <person name="Scheremetjew M."/>
            <person name="Finn R."/>
            <person name="Kale V."/>
            <person name="Holt S."/>
            <person name="Cochrane G."/>
            <person name="Meng A."/>
            <person name="Brown T."/>
            <person name="Cohen L."/>
        </authorList>
    </citation>
    <scope>NUCLEOTIDE SEQUENCE</scope>
    <source>
        <strain evidence="2">308</strain>
    </source>
</reference>
<dbReference type="EMBL" id="HBFR01017774">
    <property type="protein sequence ID" value="CAD8885739.1"/>
    <property type="molecule type" value="Transcribed_RNA"/>
</dbReference>
<feature type="compositionally biased region" description="Polar residues" evidence="1">
    <location>
        <begin position="1"/>
        <end position="18"/>
    </location>
</feature>
<evidence type="ECO:0000256" key="1">
    <source>
        <dbReference type="SAM" id="MobiDB-lite"/>
    </source>
</evidence>
<name>A0A7S1BHV2_9STRA</name>
<accession>A0A7S1BHV2</accession>
<organism evidence="2">
    <name type="scientific">Corethron hystrix</name>
    <dbReference type="NCBI Taxonomy" id="216773"/>
    <lineage>
        <taxon>Eukaryota</taxon>
        <taxon>Sar</taxon>
        <taxon>Stramenopiles</taxon>
        <taxon>Ochrophyta</taxon>
        <taxon>Bacillariophyta</taxon>
        <taxon>Coscinodiscophyceae</taxon>
        <taxon>Corethrophycidae</taxon>
        <taxon>Corethrales</taxon>
        <taxon>Corethraceae</taxon>
        <taxon>Corethron</taxon>
    </lineage>
</organism>
<gene>
    <name evidence="2" type="ORF">CHYS00102_LOCUS12936</name>
</gene>
<dbReference type="AlphaFoldDB" id="A0A7S1BHV2"/>
<evidence type="ECO:0000313" key="2">
    <source>
        <dbReference type="EMBL" id="CAD8885739.1"/>
    </source>
</evidence>
<protein>
    <submittedName>
        <fullName evidence="2">Uncharacterized protein</fullName>
    </submittedName>
</protein>
<proteinExistence type="predicted"/>
<feature type="region of interest" description="Disordered" evidence="1">
    <location>
        <begin position="1"/>
        <end position="56"/>
    </location>
</feature>
<sequence>MESHSNKTNTMEATFTQSSEKDPAPPAKKICRRPVPTANKPLPSLPSPQFAASTTTKKSPAASLISAIASIRRSNAQKWEKVKHLHKASSISPLPPISEHRRSPLSSATMRSIAAIEAEIRLNRQYVSSSSSSSHREKHDLYFPRALWVAHHLPSISLSVYSSEVRESIFGLRECHAALASTYERLLKTADEIEAEEKEFRFTEEWCITENKRRSEASKKIDAATMTTMEDLEGENELLRGMLAKVSKAYDRYFAVEEESEETGGLKKDGVLFAVGPLDRKRRKNSTFKSKTQYTSSSVSGPAKSHRVSLYHLLTTLIHQRVDERLHSDDDKIFAEPSTIATSVNMTGAVFLSPYFDYLNTTITHNDCEGHAEGKRTKLTEPVSQQYQHLLEFLVDCGIAEQCQDQPGYLRLRTDL</sequence>